<dbReference type="VEuPathDB" id="AmoebaDB:EHI5A_051680"/>
<gene>
    <name evidence="2" type="ORF">CL6EHI_044870</name>
</gene>
<protein>
    <submittedName>
        <fullName evidence="2">Uncharacterized protein</fullName>
    </submittedName>
</protein>
<dbReference type="EMBL" id="BDEQ01000001">
    <property type="protein sequence ID" value="GAT91784.1"/>
    <property type="molecule type" value="Genomic_DNA"/>
</dbReference>
<dbReference type="Proteomes" id="UP000078387">
    <property type="component" value="Unassembled WGS sequence"/>
</dbReference>
<reference evidence="2 3" key="1">
    <citation type="submission" date="2016-05" db="EMBL/GenBank/DDBJ databases">
        <title>First whole genome sequencing of Entamoeba histolytica HM1:IMSS-clone-6.</title>
        <authorList>
            <person name="Mukherjee Avik.K."/>
            <person name="Izumyama S."/>
            <person name="Nakada-Tsukui K."/>
            <person name="Nozaki T."/>
        </authorList>
    </citation>
    <scope>NUCLEOTIDE SEQUENCE [LARGE SCALE GENOMIC DNA]</scope>
    <source>
        <strain evidence="2 3">HM1:IMSS clone 6</strain>
    </source>
</reference>
<evidence type="ECO:0000313" key="3">
    <source>
        <dbReference type="Proteomes" id="UP000078387"/>
    </source>
</evidence>
<dbReference type="OMA" id="EWTHTTH"/>
<evidence type="ECO:0000313" key="2">
    <source>
        <dbReference type="EMBL" id="GAT91784.1"/>
    </source>
</evidence>
<dbReference type="VEuPathDB" id="AmoebaDB:EHI_044870"/>
<dbReference type="VEuPathDB" id="AmoebaDB:EHI7A_034410"/>
<proteinExistence type="predicted"/>
<evidence type="ECO:0000256" key="1">
    <source>
        <dbReference type="SAM" id="MobiDB-lite"/>
    </source>
</evidence>
<dbReference type="VEuPathDB" id="AmoebaDB:KM1_068720"/>
<organism evidence="2 3">
    <name type="scientific">Entamoeba histolytica</name>
    <dbReference type="NCBI Taxonomy" id="5759"/>
    <lineage>
        <taxon>Eukaryota</taxon>
        <taxon>Amoebozoa</taxon>
        <taxon>Evosea</taxon>
        <taxon>Archamoebae</taxon>
        <taxon>Mastigamoebida</taxon>
        <taxon>Entamoebidae</taxon>
        <taxon>Entamoeba</taxon>
    </lineage>
</organism>
<dbReference type="AlphaFoldDB" id="A0A5K1TUK2"/>
<sequence>MNSWEDSELEYSRNLINKLHVLLSRLGDLPQKFIDNVRTVQDDFLQEFSSTTQVVVNLCAKILMTDVRKSPTRDPPLILKEKGSETYSSDSETIRKNKRKEKIAVENEHDEKVNKYQREINELKSAQESMWIALQLTNNKYTELLHSFDKTQILLSQKNQMLNMCNSLLKDNQIYQTYLTSFDNKQNLIVNENTPFCGLLTSNEIIQIKEWTQCKSFNLLYHDVTLPKEPLYSQNGVISFMRNQHQSVFGFFTKASIQPTTHWQLQKDCEFCFSLRSLFSKEPLMLLCKKDGKVKQVSSSEYVPPTLIEMTSSCAKEFIYLSLN</sequence>
<name>A0A5K1TUK2_ENTHI</name>
<dbReference type="VEuPathDB" id="AmoebaDB:EHI8A_035390"/>
<accession>A0A5K1TUK2</accession>
<feature type="region of interest" description="Disordered" evidence="1">
    <location>
        <begin position="74"/>
        <end position="93"/>
    </location>
</feature>
<comment type="caution">
    <text evidence="2">The sequence shown here is derived from an EMBL/GenBank/DDBJ whole genome shotgun (WGS) entry which is preliminary data.</text>
</comment>